<evidence type="ECO:0000313" key="1">
    <source>
        <dbReference type="EMBL" id="MBC5768308.1"/>
    </source>
</evidence>
<keyword evidence="2" id="KW-1185">Reference proteome</keyword>
<dbReference type="AlphaFoldDB" id="A0A923S5S0"/>
<organism evidence="1 2">
    <name type="scientific">Ramlibacter albus</name>
    <dbReference type="NCBI Taxonomy" id="2079448"/>
    <lineage>
        <taxon>Bacteria</taxon>
        <taxon>Pseudomonadati</taxon>
        <taxon>Pseudomonadota</taxon>
        <taxon>Betaproteobacteria</taxon>
        <taxon>Burkholderiales</taxon>
        <taxon>Comamonadaceae</taxon>
        <taxon>Ramlibacter</taxon>
    </lineage>
</organism>
<proteinExistence type="predicted"/>
<comment type="caution">
    <text evidence="1">The sequence shown here is derived from an EMBL/GenBank/DDBJ whole genome shotgun (WGS) entry which is preliminary data.</text>
</comment>
<name>A0A923S5S0_9BURK</name>
<gene>
    <name evidence="1" type="ORF">H8R02_27860</name>
</gene>
<evidence type="ECO:0000313" key="2">
    <source>
        <dbReference type="Proteomes" id="UP000596827"/>
    </source>
</evidence>
<dbReference type="EMBL" id="JACORU010000016">
    <property type="protein sequence ID" value="MBC5768308.1"/>
    <property type="molecule type" value="Genomic_DNA"/>
</dbReference>
<reference evidence="1" key="1">
    <citation type="submission" date="2020-08" db="EMBL/GenBank/DDBJ databases">
        <title>Ramlibacter sp. GTP1 16S ribosomal RNA gene genome sequencing and assembly.</title>
        <authorList>
            <person name="Kang M."/>
        </authorList>
    </citation>
    <scope>NUCLEOTIDE SEQUENCE</scope>
    <source>
        <strain evidence="1">GTP1</strain>
    </source>
</reference>
<accession>A0A923S5S0</accession>
<dbReference type="Proteomes" id="UP000596827">
    <property type="component" value="Unassembled WGS sequence"/>
</dbReference>
<protein>
    <submittedName>
        <fullName evidence="1">Uncharacterized protein</fullName>
    </submittedName>
</protein>
<dbReference type="RefSeq" id="WP_187084931.1">
    <property type="nucleotide sequence ID" value="NZ_JACORU010000016.1"/>
</dbReference>
<sequence>MSSHLLPALLEAHGAQVADEAWPAFHAYFHARLRLRENPEQAVRAQMAIYGEACRDADRALRIARRTRGDAAAAAAARAAAEEACAARDAQKAMLVAAMHEAHPAARLKLMDHVKAAFTLLPLQTRESLVRLAELLLERYEAEAAIAA</sequence>